<sequence>MIKPKALSDVLAGACSAGVQLALLAHSDGSLVAYAGSLPERDAHTHAALSASAWAVYDKNSTPMLDMHVTLESAVVYAVRTSPVLSIVLVAEPSADLGLVRQKARGLREYLEGPLRSVAQA</sequence>
<evidence type="ECO:0000313" key="1">
    <source>
        <dbReference type="EMBL" id="ORZ38201.1"/>
    </source>
</evidence>
<dbReference type="Gene3D" id="3.30.450.30">
    <property type="entry name" value="Dynein light chain 2a, cytoplasmic"/>
    <property type="match status" value="1"/>
</dbReference>
<name>A0A1Y2HWS0_9FUNG</name>
<gene>
    <name evidence="1" type="ORF">BCR44DRAFT_23654</name>
</gene>
<dbReference type="OrthoDB" id="271745at2759"/>
<comment type="caution">
    <text evidence="1">The sequence shown here is derived from an EMBL/GenBank/DDBJ whole genome shotgun (WGS) entry which is preliminary data.</text>
</comment>
<dbReference type="PANTHER" id="PTHR13323">
    <property type="entry name" value="LATE ENDOSOMAL/LYSOSOMAL MP1 INTERACTING PROTEIN"/>
    <property type="match status" value="1"/>
</dbReference>
<dbReference type="GO" id="GO:0060090">
    <property type="term" value="F:molecular adaptor activity"/>
    <property type="evidence" value="ECO:0007669"/>
    <property type="project" value="InterPro"/>
</dbReference>
<organism evidence="1 2">
    <name type="scientific">Catenaria anguillulae PL171</name>
    <dbReference type="NCBI Taxonomy" id="765915"/>
    <lineage>
        <taxon>Eukaryota</taxon>
        <taxon>Fungi</taxon>
        <taxon>Fungi incertae sedis</taxon>
        <taxon>Blastocladiomycota</taxon>
        <taxon>Blastocladiomycetes</taxon>
        <taxon>Blastocladiales</taxon>
        <taxon>Catenariaceae</taxon>
        <taxon>Catenaria</taxon>
    </lineage>
</organism>
<dbReference type="GO" id="GO:0005085">
    <property type="term" value="F:guanyl-nucleotide exchange factor activity"/>
    <property type="evidence" value="ECO:0007669"/>
    <property type="project" value="InterPro"/>
</dbReference>
<dbReference type="AlphaFoldDB" id="A0A1Y2HWS0"/>
<keyword evidence="2" id="KW-1185">Reference proteome</keyword>
<accession>A0A1Y2HWS0</accession>
<evidence type="ECO:0000313" key="2">
    <source>
        <dbReference type="Proteomes" id="UP000193411"/>
    </source>
</evidence>
<dbReference type="STRING" id="765915.A0A1Y2HWS0"/>
<protein>
    <recommendedName>
        <fullName evidence="3">Roadblock/LAMTOR2 domain-containing protein</fullName>
    </recommendedName>
</protein>
<proteinExistence type="predicted"/>
<dbReference type="Proteomes" id="UP000193411">
    <property type="component" value="Unassembled WGS sequence"/>
</dbReference>
<dbReference type="GO" id="GO:0032008">
    <property type="term" value="P:positive regulation of TOR signaling"/>
    <property type="evidence" value="ECO:0007669"/>
    <property type="project" value="InterPro"/>
</dbReference>
<evidence type="ECO:0008006" key="3">
    <source>
        <dbReference type="Google" id="ProtNLM"/>
    </source>
</evidence>
<reference evidence="1 2" key="1">
    <citation type="submission" date="2016-07" db="EMBL/GenBank/DDBJ databases">
        <title>Pervasive Adenine N6-methylation of Active Genes in Fungi.</title>
        <authorList>
            <consortium name="DOE Joint Genome Institute"/>
            <person name="Mondo S.J."/>
            <person name="Dannebaum R.O."/>
            <person name="Kuo R.C."/>
            <person name="Labutti K."/>
            <person name="Haridas S."/>
            <person name="Kuo A."/>
            <person name="Salamov A."/>
            <person name="Ahrendt S.R."/>
            <person name="Lipzen A."/>
            <person name="Sullivan W."/>
            <person name="Andreopoulos W.B."/>
            <person name="Clum A."/>
            <person name="Lindquist E."/>
            <person name="Daum C."/>
            <person name="Ramamoorthy G.K."/>
            <person name="Gryganskyi A."/>
            <person name="Culley D."/>
            <person name="Magnuson J.K."/>
            <person name="James T.Y."/>
            <person name="O'Malley M.A."/>
            <person name="Stajich J.E."/>
            <person name="Spatafora J.W."/>
            <person name="Visel A."/>
            <person name="Grigoriev I.V."/>
        </authorList>
    </citation>
    <scope>NUCLEOTIDE SEQUENCE [LARGE SCALE GENOMIC DNA]</scope>
    <source>
        <strain evidence="1 2">PL171</strain>
    </source>
</reference>
<dbReference type="InterPro" id="IPR037587">
    <property type="entry name" value="LAMTOR2-like"/>
</dbReference>
<dbReference type="EMBL" id="MCFL01000009">
    <property type="protein sequence ID" value="ORZ38201.1"/>
    <property type="molecule type" value="Genomic_DNA"/>
</dbReference>
<dbReference type="SUPFAM" id="SSF103196">
    <property type="entry name" value="Roadblock/LC7 domain"/>
    <property type="match status" value="1"/>
</dbReference>